<evidence type="ECO:0000313" key="11">
    <source>
        <dbReference type="Proteomes" id="UP000789595"/>
    </source>
</evidence>
<dbReference type="PANTHER" id="PTHR24350">
    <property type="entry name" value="SERINE/THREONINE-PROTEIN KINASE IAL-RELATED"/>
    <property type="match status" value="1"/>
</dbReference>
<evidence type="ECO:0000256" key="1">
    <source>
        <dbReference type="ARBA" id="ARBA00022527"/>
    </source>
</evidence>
<keyword evidence="1" id="KW-0723">Serine/threonine-protein kinase</keyword>
<dbReference type="InterPro" id="IPR000719">
    <property type="entry name" value="Prot_kinase_dom"/>
</dbReference>
<dbReference type="Proteomes" id="UP000789595">
    <property type="component" value="Unassembled WGS sequence"/>
</dbReference>
<evidence type="ECO:0000259" key="9">
    <source>
        <dbReference type="PROSITE" id="PS50011"/>
    </source>
</evidence>
<proteinExistence type="predicted"/>
<dbReference type="GO" id="GO:0005524">
    <property type="term" value="F:ATP binding"/>
    <property type="evidence" value="ECO:0007669"/>
    <property type="project" value="UniProtKB-KW"/>
</dbReference>
<evidence type="ECO:0000313" key="10">
    <source>
        <dbReference type="EMBL" id="CAH0371734.1"/>
    </source>
</evidence>
<sequence>MQPKSCQDRPGLMEGGSPGQQRVARQRSDDERFARALAESGDALGQLTLDERISLLEAELARRRAADDTQPPLACSPEDAEAIRRVLDADEAEAELSRLRSGPRAPSPPGPTVNDMANWYGAHIAPAATHEDSEALVLELWELLARNNTDGPRLGNVATRLLGMPWHQHLLAPLEAHGYDASSGSFPRGPAPGLLQELTHIGAGANPMPYAAPTVQDCQLLVDQRVLSGPGHRVVVFDRVLATADGKGYALLRNLERAIYGRVRYGVELERVPAEAARAHGADGILWRATERQVAVKCIERAALEQFIASHHGHLNEDPFKETAVMEYIASQGGAPCVLPLLATYGDDQAVYVVLPFCPNGDLFGVVERHGALQEATAATYMGQLVRGLERLHAMGLMHHDISLENTLVDAHSRAIIIDFGMAVKAIPTATDFFDGHHAGGSYHAVPLAARQNWPGKCGKPMYMAPELWYPQGSFDAFAADVWALGIMLFMLLTGAPPWEPTWGPEGAAYNHVKDGNLHGLLLAYENGPNPIPRVSENAKDLLQRLLTVDPRQRMTLPELKAHPWWQEHAQFVNAA</sequence>
<feature type="domain" description="Protein kinase" evidence="9">
    <location>
        <begin position="249"/>
        <end position="566"/>
    </location>
</feature>
<keyword evidence="2" id="KW-0808">Transferase</keyword>
<feature type="active site" description="Proton acceptor" evidence="6">
    <location>
        <position position="401"/>
    </location>
</feature>
<dbReference type="Pfam" id="PF00069">
    <property type="entry name" value="Pkinase"/>
    <property type="match status" value="1"/>
</dbReference>
<evidence type="ECO:0000256" key="3">
    <source>
        <dbReference type="ARBA" id="ARBA00022741"/>
    </source>
</evidence>
<comment type="caution">
    <text evidence="10">The sequence shown here is derived from an EMBL/GenBank/DDBJ whole genome shotgun (WGS) entry which is preliminary data.</text>
</comment>
<organism evidence="10 11">
    <name type="scientific">Pelagomonas calceolata</name>
    <dbReference type="NCBI Taxonomy" id="35677"/>
    <lineage>
        <taxon>Eukaryota</taxon>
        <taxon>Sar</taxon>
        <taxon>Stramenopiles</taxon>
        <taxon>Ochrophyta</taxon>
        <taxon>Pelagophyceae</taxon>
        <taxon>Pelagomonadales</taxon>
        <taxon>Pelagomonadaceae</taxon>
        <taxon>Pelagomonas</taxon>
    </lineage>
</organism>
<dbReference type="Gene3D" id="1.10.510.10">
    <property type="entry name" value="Transferase(Phosphotransferase) domain 1"/>
    <property type="match status" value="1"/>
</dbReference>
<dbReference type="OrthoDB" id="541276at2759"/>
<protein>
    <recommendedName>
        <fullName evidence="9">Protein kinase domain-containing protein</fullName>
    </recommendedName>
</protein>
<dbReference type="PROSITE" id="PS50011">
    <property type="entry name" value="PROTEIN_KINASE_DOM"/>
    <property type="match status" value="1"/>
</dbReference>
<keyword evidence="3 7" id="KW-0547">Nucleotide-binding</keyword>
<name>A0A8J2SS50_9STRA</name>
<evidence type="ECO:0000256" key="7">
    <source>
        <dbReference type="PIRSR" id="PIRSR630616-2"/>
    </source>
</evidence>
<dbReference type="SUPFAM" id="SSF56112">
    <property type="entry name" value="Protein kinase-like (PK-like)"/>
    <property type="match status" value="1"/>
</dbReference>
<keyword evidence="5 7" id="KW-0067">ATP-binding</keyword>
<reference evidence="10" key="1">
    <citation type="submission" date="2021-11" db="EMBL/GenBank/DDBJ databases">
        <authorList>
            <consortium name="Genoscope - CEA"/>
            <person name="William W."/>
        </authorList>
    </citation>
    <scope>NUCLEOTIDE SEQUENCE</scope>
</reference>
<feature type="binding site" evidence="7">
    <location>
        <begin position="405"/>
        <end position="406"/>
    </location>
    <ligand>
        <name>ATP</name>
        <dbReference type="ChEBI" id="CHEBI:30616"/>
    </ligand>
</feature>
<evidence type="ECO:0000256" key="5">
    <source>
        <dbReference type="ARBA" id="ARBA00022840"/>
    </source>
</evidence>
<evidence type="ECO:0000256" key="4">
    <source>
        <dbReference type="ARBA" id="ARBA00022777"/>
    </source>
</evidence>
<dbReference type="InterPro" id="IPR030616">
    <property type="entry name" value="Aur-like"/>
</dbReference>
<dbReference type="GO" id="GO:0004674">
    <property type="term" value="F:protein serine/threonine kinase activity"/>
    <property type="evidence" value="ECO:0007669"/>
    <property type="project" value="UniProtKB-KW"/>
</dbReference>
<feature type="region of interest" description="Disordered" evidence="8">
    <location>
        <begin position="1"/>
        <end position="30"/>
    </location>
</feature>
<feature type="binding site" evidence="7">
    <location>
        <position position="419"/>
    </location>
    <ligand>
        <name>ATP</name>
        <dbReference type="ChEBI" id="CHEBI:30616"/>
    </ligand>
</feature>
<evidence type="ECO:0000256" key="8">
    <source>
        <dbReference type="SAM" id="MobiDB-lite"/>
    </source>
</evidence>
<dbReference type="AlphaFoldDB" id="A0A8J2SS50"/>
<keyword evidence="11" id="KW-1185">Reference proteome</keyword>
<dbReference type="EMBL" id="CAKKNE010000003">
    <property type="protein sequence ID" value="CAH0371734.1"/>
    <property type="molecule type" value="Genomic_DNA"/>
</dbReference>
<keyword evidence="4" id="KW-0418">Kinase</keyword>
<dbReference type="InterPro" id="IPR011009">
    <property type="entry name" value="Kinase-like_dom_sf"/>
</dbReference>
<evidence type="ECO:0000256" key="2">
    <source>
        <dbReference type="ARBA" id="ARBA00022679"/>
    </source>
</evidence>
<gene>
    <name evidence="10" type="ORF">PECAL_3P16860</name>
</gene>
<accession>A0A8J2SS50</accession>
<evidence type="ECO:0000256" key="6">
    <source>
        <dbReference type="PIRSR" id="PIRSR630616-1"/>
    </source>
</evidence>